<organism evidence="4 5">
    <name type="scientific">Lophium mytilinum</name>
    <dbReference type="NCBI Taxonomy" id="390894"/>
    <lineage>
        <taxon>Eukaryota</taxon>
        <taxon>Fungi</taxon>
        <taxon>Dikarya</taxon>
        <taxon>Ascomycota</taxon>
        <taxon>Pezizomycotina</taxon>
        <taxon>Dothideomycetes</taxon>
        <taxon>Pleosporomycetidae</taxon>
        <taxon>Mytilinidiales</taxon>
        <taxon>Mytilinidiaceae</taxon>
        <taxon>Lophium</taxon>
    </lineage>
</organism>
<dbReference type="InterPro" id="IPR041411">
    <property type="entry name" value="Ldi"/>
</dbReference>
<evidence type="ECO:0000313" key="5">
    <source>
        <dbReference type="Proteomes" id="UP000799750"/>
    </source>
</evidence>
<dbReference type="EMBL" id="MU004197">
    <property type="protein sequence ID" value="KAF2490591.1"/>
    <property type="molecule type" value="Genomic_DNA"/>
</dbReference>
<feature type="compositionally biased region" description="Polar residues" evidence="1">
    <location>
        <begin position="1"/>
        <end position="11"/>
    </location>
</feature>
<reference evidence="4" key="1">
    <citation type="journal article" date="2020" name="Stud. Mycol.">
        <title>101 Dothideomycetes genomes: a test case for predicting lifestyles and emergence of pathogens.</title>
        <authorList>
            <person name="Haridas S."/>
            <person name="Albert R."/>
            <person name="Binder M."/>
            <person name="Bloem J."/>
            <person name="Labutti K."/>
            <person name="Salamov A."/>
            <person name="Andreopoulos B."/>
            <person name="Baker S."/>
            <person name="Barry K."/>
            <person name="Bills G."/>
            <person name="Bluhm B."/>
            <person name="Cannon C."/>
            <person name="Castanera R."/>
            <person name="Culley D."/>
            <person name="Daum C."/>
            <person name="Ezra D."/>
            <person name="Gonzalez J."/>
            <person name="Henrissat B."/>
            <person name="Kuo A."/>
            <person name="Liang C."/>
            <person name="Lipzen A."/>
            <person name="Lutzoni F."/>
            <person name="Magnuson J."/>
            <person name="Mondo S."/>
            <person name="Nolan M."/>
            <person name="Ohm R."/>
            <person name="Pangilinan J."/>
            <person name="Park H.-J."/>
            <person name="Ramirez L."/>
            <person name="Alfaro M."/>
            <person name="Sun H."/>
            <person name="Tritt A."/>
            <person name="Yoshinaga Y."/>
            <person name="Zwiers L.-H."/>
            <person name="Turgeon B."/>
            <person name="Goodwin S."/>
            <person name="Spatafora J."/>
            <person name="Crous P."/>
            <person name="Grigoriev I."/>
        </authorList>
    </citation>
    <scope>NUCLEOTIDE SEQUENCE</scope>
    <source>
        <strain evidence="4">CBS 269.34</strain>
    </source>
</reference>
<feature type="transmembrane region" description="Helical" evidence="2">
    <location>
        <begin position="75"/>
        <end position="100"/>
    </location>
</feature>
<feature type="transmembrane region" description="Helical" evidence="2">
    <location>
        <begin position="106"/>
        <end position="133"/>
    </location>
</feature>
<keyword evidence="5" id="KW-1185">Reference proteome</keyword>
<protein>
    <recommendedName>
        <fullName evidence="3">Linalool dehydratase/isomerase domain-containing protein</fullName>
    </recommendedName>
</protein>
<gene>
    <name evidence="4" type="ORF">BU16DRAFT_518028</name>
</gene>
<keyword evidence="2" id="KW-0472">Membrane</keyword>
<feature type="domain" description="Linalool dehydratase/isomerase" evidence="3">
    <location>
        <begin position="237"/>
        <end position="535"/>
    </location>
</feature>
<keyword evidence="2" id="KW-1133">Transmembrane helix</keyword>
<feature type="region of interest" description="Disordered" evidence="1">
    <location>
        <begin position="1"/>
        <end position="24"/>
    </location>
</feature>
<evidence type="ECO:0000256" key="2">
    <source>
        <dbReference type="SAM" id="Phobius"/>
    </source>
</evidence>
<evidence type="ECO:0000256" key="1">
    <source>
        <dbReference type="SAM" id="MobiDB-lite"/>
    </source>
</evidence>
<proteinExistence type="predicted"/>
<dbReference type="Pfam" id="PF18566">
    <property type="entry name" value="Ldi"/>
    <property type="match status" value="1"/>
</dbReference>
<evidence type="ECO:0000313" key="4">
    <source>
        <dbReference type="EMBL" id="KAF2490591.1"/>
    </source>
</evidence>
<dbReference type="AlphaFoldDB" id="A0A6A6QEL2"/>
<sequence>MNGKTKASNGSAHKAAPQADVTPSFIPPTLGANVTSKRFQNRTMVQWATLTAISLTLFHQNIVPVSSGLRAAAVGLIFPGAGYIACANITGAVAFIVTWLSLPAAMFAWFGAGGFLFPILVWTLSVVGAYFAAGQSVFEYSDRVSVVLLGALVFYLRYKNGIERKEGEEKRVKRNEYLPTVLNEIQTTAVLAPPASERELTLDELRDVQYAIDQTRLDVSDWLNFTYIDQFQTSALRYQLYDMIYNLSTYQGIYTPNFHGYLSEGIQNVIAKSLTKPVMGFWKWESLWGKFTTDYDPVVRDNIMVTGFLQQAIMLYTANTGDLQYTKPGCLKFEITDKISYRHDVHSMGKALVDQWTSNPYCLFPCEPNWIYTPCNFIGMTGQVVYDRVFGTKHAEDIKPRFLESLMSNFADKSGSILPIRSAITGFTIPGLTGALIDLSNGVITRGYLPQLAEQSYALFKGECLRYDEVTKELSFVGLSGADNLDTGNYETGKHAIYPHVAYVAAEFGDEKVRVAALKYINDHVGLETTSTGARRAKLGSFFYNMARLKGTLLRRNDWLNLVREGPSKTALAGPILSQVPYPGVLVAKARSHTSKDLELVLYPSAAAGDFTLGVSRLEPGRKYTYGKQEATADSSGNIHISVHVEGRTPVTLTPA</sequence>
<accession>A0A6A6QEL2</accession>
<dbReference type="Proteomes" id="UP000799750">
    <property type="component" value="Unassembled WGS sequence"/>
</dbReference>
<feature type="transmembrane region" description="Helical" evidence="2">
    <location>
        <begin position="44"/>
        <end position="63"/>
    </location>
</feature>
<dbReference type="OrthoDB" id="9979195at2759"/>
<keyword evidence="2" id="KW-0812">Transmembrane</keyword>
<name>A0A6A6QEL2_9PEZI</name>
<evidence type="ECO:0000259" key="3">
    <source>
        <dbReference type="Pfam" id="PF18566"/>
    </source>
</evidence>